<reference evidence="1 2" key="1">
    <citation type="journal article" date="2020" name="Cell">
        <title>Large-Scale Comparative Analyses of Tick Genomes Elucidate Their Genetic Diversity and Vector Capacities.</title>
        <authorList>
            <consortium name="Tick Genome and Microbiome Consortium (TIGMIC)"/>
            <person name="Jia N."/>
            <person name="Wang J."/>
            <person name="Shi W."/>
            <person name="Du L."/>
            <person name="Sun Y."/>
            <person name="Zhan W."/>
            <person name="Jiang J.F."/>
            <person name="Wang Q."/>
            <person name="Zhang B."/>
            <person name="Ji P."/>
            <person name="Bell-Sakyi L."/>
            <person name="Cui X.M."/>
            <person name="Yuan T.T."/>
            <person name="Jiang B.G."/>
            <person name="Yang W.F."/>
            <person name="Lam T.T."/>
            <person name="Chang Q.C."/>
            <person name="Ding S.J."/>
            <person name="Wang X.J."/>
            <person name="Zhu J.G."/>
            <person name="Ruan X.D."/>
            <person name="Zhao L."/>
            <person name="Wei J.T."/>
            <person name="Ye R.Z."/>
            <person name="Que T.C."/>
            <person name="Du C.H."/>
            <person name="Zhou Y.H."/>
            <person name="Cheng J.X."/>
            <person name="Dai P.F."/>
            <person name="Guo W.B."/>
            <person name="Han X.H."/>
            <person name="Huang E.J."/>
            <person name="Li L.F."/>
            <person name="Wei W."/>
            <person name="Gao Y.C."/>
            <person name="Liu J.Z."/>
            <person name="Shao H.Z."/>
            <person name="Wang X."/>
            <person name="Wang C.C."/>
            <person name="Yang T.C."/>
            <person name="Huo Q.B."/>
            <person name="Li W."/>
            <person name="Chen H.Y."/>
            <person name="Chen S.E."/>
            <person name="Zhou L.G."/>
            <person name="Ni X.B."/>
            <person name="Tian J.H."/>
            <person name="Sheng Y."/>
            <person name="Liu T."/>
            <person name="Pan Y.S."/>
            <person name="Xia L.Y."/>
            <person name="Li J."/>
            <person name="Zhao F."/>
            <person name="Cao W.C."/>
        </authorList>
    </citation>
    <scope>NUCLEOTIDE SEQUENCE [LARGE SCALE GENOMIC DNA]</scope>
    <source>
        <strain evidence="1">Iper-2018</strain>
    </source>
</reference>
<keyword evidence="2" id="KW-1185">Reference proteome</keyword>
<protein>
    <submittedName>
        <fullName evidence="1">Uncharacterized protein</fullName>
    </submittedName>
</protein>
<dbReference type="EMBL" id="JABSTQ010010306">
    <property type="protein sequence ID" value="KAG0421880.1"/>
    <property type="molecule type" value="Genomic_DNA"/>
</dbReference>
<comment type="caution">
    <text evidence="1">The sequence shown here is derived from an EMBL/GenBank/DDBJ whole genome shotgun (WGS) entry which is preliminary data.</text>
</comment>
<evidence type="ECO:0000313" key="2">
    <source>
        <dbReference type="Proteomes" id="UP000805193"/>
    </source>
</evidence>
<accession>A0AC60PM14</accession>
<organism evidence="1 2">
    <name type="scientific">Ixodes persulcatus</name>
    <name type="common">Taiga tick</name>
    <dbReference type="NCBI Taxonomy" id="34615"/>
    <lineage>
        <taxon>Eukaryota</taxon>
        <taxon>Metazoa</taxon>
        <taxon>Ecdysozoa</taxon>
        <taxon>Arthropoda</taxon>
        <taxon>Chelicerata</taxon>
        <taxon>Arachnida</taxon>
        <taxon>Acari</taxon>
        <taxon>Parasitiformes</taxon>
        <taxon>Ixodida</taxon>
        <taxon>Ixodoidea</taxon>
        <taxon>Ixodidae</taxon>
        <taxon>Ixodinae</taxon>
        <taxon>Ixodes</taxon>
    </lineage>
</organism>
<feature type="non-terminal residue" evidence="1">
    <location>
        <position position="167"/>
    </location>
</feature>
<proteinExistence type="predicted"/>
<evidence type="ECO:0000313" key="1">
    <source>
        <dbReference type="EMBL" id="KAG0421880.1"/>
    </source>
</evidence>
<gene>
    <name evidence="1" type="ORF">HPB47_002259</name>
</gene>
<name>A0AC60PM14_IXOPE</name>
<sequence>MEGLGAPTELQLTGNVAENWQVFMTATEPTAKRNDRQKTALLLHVAGVEAQEVYSTFQLGEQTTPSQLLMGRRLWSPIPDFAPCAPSPAQKRSQRRDLGSTQVPLGEGQVVRIRYDRGWNRKAEVQRGVAPRSYIVSTEDGLEWRRNRVHLRPTYEDFVLDADHPET</sequence>
<dbReference type="Proteomes" id="UP000805193">
    <property type="component" value="Unassembled WGS sequence"/>
</dbReference>